<dbReference type="InterPro" id="IPR024554">
    <property type="entry name" value="LEC1-like_C"/>
</dbReference>
<feature type="compositionally biased region" description="Low complexity" evidence="1">
    <location>
        <begin position="56"/>
        <end position="65"/>
    </location>
</feature>
<organism evidence="3 4">
    <name type="scientific">Hondaea fermentalgiana</name>
    <dbReference type="NCBI Taxonomy" id="2315210"/>
    <lineage>
        <taxon>Eukaryota</taxon>
        <taxon>Sar</taxon>
        <taxon>Stramenopiles</taxon>
        <taxon>Bigyra</taxon>
        <taxon>Labyrinthulomycetes</taxon>
        <taxon>Thraustochytrida</taxon>
        <taxon>Thraustochytriidae</taxon>
        <taxon>Hondaea</taxon>
    </lineage>
</organism>
<gene>
    <name evidence="3" type="ORF">FCC1311_109592</name>
</gene>
<feature type="domain" description="PX" evidence="2">
    <location>
        <begin position="256"/>
        <end position="451"/>
    </location>
</feature>
<evidence type="ECO:0000259" key="2">
    <source>
        <dbReference type="Pfam" id="PF12825"/>
    </source>
</evidence>
<feature type="region of interest" description="Disordered" evidence="1">
    <location>
        <begin position="1"/>
        <end position="71"/>
    </location>
</feature>
<dbReference type="Proteomes" id="UP000241890">
    <property type="component" value="Unassembled WGS sequence"/>
</dbReference>
<sequence>MSANEEKPQTAADTAESVSQEQQQQQQQQQVEDVETRMGQLSVGVDPPGALETPEQLQQQQQAQADIRSESSSPVMRQVKCACGVSLEVPSDIFVFKCSACDQLMQIPKPLSDAERSLLAQRALQKWIAREAVSKELDSWLDGKETFAPDSQALVARLYRKMTEFPLFKDKSSGIDEALLQLFKFLPTLEDKLKRMAESRASIRKRFVNYIAGPVFYATFGDEYLSVVFGDSRGEKNDAFKTEIIQLLQEIEKPDGVSTLMEAIESAHSISELPGSFQRMVNAHVESAVANLEHSLAKPRSRSRLKSLYRLVPRQALLKLMKMNVGGAGLVSSAINLFMVRPFGHRSLMQRMASTSLGINESEDLAALASSKLSAEVRARCLAYISHYDGEHLIDMWFATDEEILNFLSDPELTKRWGCPSVPAEQIEALRESCKAYQAAVASKAAQDKRNNFRASSSEFYSGMDDDAESLASSCADDLDDLDAANVDDEMARNELELNEDGSVRESTSSSSLSTAAAAASASSSSSPAKRGSQPKTRPTGFFRKKSQRLTEDADKHPLQYIRMFCYEEMNVQIGDMAIELLGDPALEKFIRIVLPVVQKHMIQSVTSRGSGLIPLMEGLFDAWKRVLKVHSDRGISTKNRRKAYADVVVKIHELIFTLVHNLVRSDKSNTWHELGYWLVDFYNASRLDLDMDSMLKALPKGQQEEIMQESELLRDHQLQNATRPLGSASLPPPDVSASQVLVDRFRERIVDGLFQAQTERSQLSKAAGGLGADHLLPKRLRTTESMVHRSEDLQLTHLEVIYSYEDFSGMAKRGYECVQVDFNISGKSDTKSALWVRRSLPHHSTTADGTELAWMKPITAIRIVEGANPETEAVLRTQGFSKVAKALDKREVYLWYSRSTQDKPIRNLTAIRMDDPNAKLRQQALIASEYILLAPIIRSQKTGGFFSSASKAAIGIYIQR</sequence>
<dbReference type="AlphaFoldDB" id="A0A2R5GV66"/>
<dbReference type="InParanoid" id="A0A2R5GV66"/>
<feature type="compositionally biased region" description="Low complexity" evidence="1">
    <location>
        <begin position="16"/>
        <end position="31"/>
    </location>
</feature>
<dbReference type="GO" id="GO:0035091">
    <property type="term" value="F:phosphatidylinositol binding"/>
    <property type="evidence" value="ECO:0007669"/>
    <property type="project" value="TreeGrafter"/>
</dbReference>
<reference evidence="3 4" key="1">
    <citation type="submission" date="2017-12" db="EMBL/GenBank/DDBJ databases">
        <title>Sequencing, de novo assembly and annotation of complete genome of a new Thraustochytrid species, strain FCC1311.</title>
        <authorList>
            <person name="Sedici K."/>
            <person name="Godart F."/>
            <person name="Aiese Cigliano R."/>
            <person name="Sanseverino W."/>
            <person name="Barakat M."/>
            <person name="Ortet P."/>
            <person name="Marechal E."/>
            <person name="Cagnac O."/>
            <person name="Amato A."/>
        </authorList>
    </citation>
    <scope>NUCLEOTIDE SEQUENCE [LARGE SCALE GENOMIC DNA]</scope>
</reference>
<dbReference type="OrthoDB" id="2117459at2759"/>
<feature type="region of interest" description="Disordered" evidence="1">
    <location>
        <begin position="495"/>
        <end position="551"/>
    </location>
</feature>
<dbReference type="InterPro" id="IPR047168">
    <property type="entry name" value="LEC1-like"/>
</dbReference>
<dbReference type="PANTHER" id="PTHR47185:SF1">
    <property type="entry name" value="PX DOMAIN-CONTAINING PROTEIN YPR097W"/>
    <property type="match status" value="1"/>
</dbReference>
<accession>A0A2R5GV66</accession>
<feature type="compositionally biased region" description="Low complexity" evidence="1">
    <location>
        <begin position="507"/>
        <end position="527"/>
    </location>
</feature>
<protein>
    <recommendedName>
        <fullName evidence="2">PX domain-containing protein</fullName>
    </recommendedName>
</protein>
<evidence type="ECO:0000313" key="3">
    <source>
        <dbReference type="EMBL" id="GBG34737.1"/>
    </source>
</evidence>
<dbReference type="EMBL" id="BEYU01000211">
    <property type="protein sequence ID" value="GBG34737.1"/>
    <property type="molecule type" value="Genomic_DNA"/>
</dbReference>
<evidence type="ECO:0000256" key="1">
    <source>
        <dbReference type="SAM" id="MobiDB-lite"/>
    </source>
</evidence>
<evidence type="ECO:0000313" key="4">
    <source>
        <dbReference type="Proteomes" id="UP000241890"/>
    </source>
</evidence>
<keyword evidence="4" id="KW-1185">Reference proteome</keyword>
<dbReference type="Pfam" id="PF12825">
    <property type="entry name" value="DUF3818"/>
    <property type="match status" value="1"/>
</dbReference>
<proteinExistence type="predicted"/>
<name>A0A2R5GV66_9STRA</name>
<comment type="caution">
    <text evidence="3">The sequence shown here is derived from an EMBL/GenBank/DDBJ whole genome shotgun (WGS) entry which is preliminary data.</text>
</comment>
<dbReference type="PANTHER" id="PTHR47185">
    <property type="entry name" value="PX DOMAIN-CONTAINING PROTEIN YPR097W"/>
    <property type="match status" value="1"/>
</dbReference>